<dbReference type="Proteomes" id="UP000886124">
    <property type="component" value="Unassembled WGS sequence"/>
</dbReference>
<gene>
    <name evidence="5" type="ORF">ENJ89_11270</name>
</gene>
<dbReference type="GO" id="GO:0046872">
    <property type="term" value="F:metal ion binding"/>
    <property type="evidence" value="ECO:0007669"/>
    <property type="project" value="UniProtKB-KW"/>
</dbReference>
<evidence type="ECO:0000256" key="2">
    <source>
        <dbReference type="ARBA" id="ARBA00023004"/>
    </source>
</evidence>
<evidence type="ECO:0000313" key="5">
    <source>
        <dbReference type="EMBL" id="HHJ53766.1"/>
    </source>
</evidence>
<dbReference type="InterPro" id="IPR017896">
    <property type="entry name" value="4Fe4S_Fe-S-bd"/>
</dbReference>
<dbReference type="InterPro" id="IPR017900">
    <property type="entry name" value="4Fe4S_Fe_S_CS"/>
</dbReference>
<comment type="caution">
    <text evidence="5">The sequence shown here is derived from an EMBL/GenBank/DDBJ whole genome shotgun (WGS) entry which is preliminary data.</text>
</comment>
<keyword evidence="2" id="KW-0408">Iron</keyword>
<accession>A0A7V5PRF6</accession>
<evidence type="ECO:0000256" key="3">
    <source>
        <dbReference type="ARBA" id="ARBA00023014"/>
    </source>
</evidence>
<evidence type="ECO:0000259" key="4">
    <source>
        <dbReference type="PROSITE" id="PS51379"/>
    </source>
</evidence>
<dbReference type="EMBL" id="DROD01000711">
    <property type="protein sequence ID" value="HHJ53766.1"/>
    <property type="molecule type" value="Genomic_DNA"/>
</dbReference>
<dbReference type="PANTHER" id="PTHR40447:SF1">
    <property type="entry name" value="ANAEROBIC SULFITE REDUCTASE SUBUNIT A"/>
    <property type="match status" value="1"/>
</dbReference>
<evidence type="ECO:0000256" key="1">
    <source>
        <dbReference type="ARBA" id="ARBA00022723"/>
    </source>
</evidence>
<keyword evidence="3" id="KW-0411">Iron-sulfur</keyword>
<reference evidence="5" key="1">
    <citation type="journal article" date="2020" name="mSystems">
        <title>Genome- and Community-Level Interaction Insights into Carbon Utilization and Element Cycling Functions of Hydrothermarchaeota in Hydrothermal Sediment.</title>
        <authorList>
            <person name="Zhou Z."/>
            <person name="Liu Y."/>
            <person name="Xu W."/>
            <person name="Pan J."/>
            <person name="Luo Z.H."/>
            <person name="Li M."/>
        </authorList>
    </citation>
    <scope>NUCLEOTIDE SEQUENCE [LARGE SCALE GENOMIC DNA]</scope>
    <source>
        <strain evidence="5">HyVt-527</strain>
    </source>
</reference>
<dbReference type="Pfam" id="PF17179">
    <property type="entry name" value="Fer4_22"/>
    <property type="match status" value="1"/>
</dbReference>
<dbReference type="GO" id="GO:0051536">
    <property type="term" value="F:iron-sulfur cluster binding"/>
    <property type="evidence" value="ECO:0007669"/>
    <property type="project" value="UniProtKB-KW"/>
</dbReference>
<proteinExistence type="predicted"/>
<feature type="domain" description="4Fe-4S ferredoxin-type" evidence="4">
    <location>
        <begin position="82"/>
        <end position="114"/>
    </location>
</feature>
<dbReference type="PANTHER" id="PTHR40447">
    <property type="entry name" value="ANAEROBIC SULFITE REDUCTASE SUBUNIT A"/>
    <property type="match status" value="1"/>
</dbReference>
<keyword evidence="1" id="KW-0479">Metal-binding</keyword>
<dbReference type="PROSITE" id="PS00198">
    <property type="entry name" value="4FE4S_FER_1"/>
    <property type="match status" value="1"/>
</dbReference>
<dbReference type="SUPFAM" id="SSF46548">
    <property type="entry name" value="alpha-helical ferredoxin"/>
    <property type="match status" value="1"/>
</dbReference>
<organism evidence="5">
    <name type="scientific">Caldithrix abyssi</name>
    <dbReference type="NCBI Taxonomy" id="187145"/>
    <lineage>
        <taxon>Bacteria</taxon>
        <taxon>Pseudomonadati</taxon>
        <taxon>Calditrichota</taxon>
        <taxon>Calditrichia</taxon>
        <taxon>Calditrichales</taxon>
        <taxon>Calditrichaceae</taxon>
        <taxon>Caldithrix</taxon>
    </lineage>
</organism>
<protein>
    <recommendedName>
        <fullName evidence="4">4Fe-4S ferredoxin-type domain-containing protein</fullName>
    </recommendedName>
</protein>
<dbReference type="PROSITE" id="PS51379">
    <property type="entry name" value="4FE4S_FER_2"/>
    <property type="match status" value="1"/>
</dbReference>
<sequence length="132" mass="15282">MYQSNVWQKVAERCVGGGTCNLLCPTCYCFDGRDEVELDIDSGKRQRFWDGCMLNHFAEVAGGEDFRDKLHLRTRHRLFRKFKYITEKSGTIFCVGCGRCTKYCPADISLVEIINSLVDDYNQKQMKPNYQS</sequence>
<name>A0A7V5PRF6_CALAY</name>
<dbReference type="AlphaFoldDB" id="A0A7V5PRF6"/>